<keyword evidence="2" id="KW-1185">Reference proteome</keyword>
<protein>
    <submittedName>
        <fullName evidence="1">Porin</fullName>
    </submittedName>
</protein>
<gene>
    <name evidence="1" type="ORF">GN331_08835</name>
</gene>
<dbReference type="InterPro" id="IPR023614">
    <property type="entry name" value="Porin_dom_sf"/>
</dbReference>
<reference evidence="1 2" key="1">
    <citation type="submission" date="2019-12" db="EMBL/GenBank/DDBJ databases">
        <authorList>
            <person name="Xu J."/>
        </authorList>
    </citation>
    <scope>NUCLEOTIDE SEQUENCE [LARGE SCALE GENOMIC DNA]</scope>
    <source>
        <strain evidence="1 2">HX-5-24</strain>
    </source>
</reference>
<dbReference type="Gene3D" id="2.40.160.10">
    <property type="entry name" value="Porin"/>
    <property type="match status" value="1"/>
</dbReference>
<name>A0A7C9I5B4_9GAMM</name>
<dbReference type="SUPFAM" id="SSF56935">
    <property type="entry name" value="Porins"/>
    <property type="match status" value="1"/>
</dbReference>
<proteinExistence type="predicted"/>
<dbReference type="AlphaFoldDB" id="A0A7C9I5B4"/>
<dbReference type="InterPro" id="IPR010870">
    <property type="entry name" value="Porin_O/P"/>
</dbReference>
<accession>A0A7C9I5B4</accession>
<dbReference type="Proteomes" id="UP000479692">
    <property type="component" value="Unassembled WGS sequence"/>
</dbReference>
<sequence>MCARRTCPTATTGGDPAAKGDTSMVRAIVSLFLALACVCAIPQARAVDPPQDPPTLQDIEARVRRLETLLGETTQQTPADLASLDQRLRVLEQKLAAQPAIVAATPPPPAKEVEPVESPSFTFDDKGLAWKSSIGGGSELRLRGLFQYDGRQWFDDGDVQDDTFLLRRAEPTIEGNFGELLAYRFTGQFAGDSASTVDAYLDVRLDPRATVRLGKTKVPLGLERLQSSATTSQVENGLPSELAPGRDIGVQLQGKFDGPGLSYALGVYNGTVDGRDGASTNPDGDFEVAARVFFEPWKGGDTALSGLGFGLAATHGDKTGSGNDFLPRYRTPGQVTFFSYRNDVAAAGTHDRWSPQMYWYVGRFGVLGEYIASRQEVARNGVGDAIDNRAWQISTSFAVTGEPVGYQGITKPDNPFALGESGWGALELTARYGELDIDDRAFPVFANPASAADGARSWGVGFNWYLNAHFKLVADYLHTTFDAAPDGIRRDAEHILLTRAQFSF</sequence>
<dbReference type="Pfam" id="PF07396">
    <property type="entry name" value="Porin_O_P"/>
    <property type="match status" value="1"/>
</dbReference>
<evidence type="ECO:0000313" key="1">
    <source>
        <dbReference type="EMBL" id="MUV14309.1"/>
    </source>
</evidence>
<evidence type="ECO:0000313" key="2">
    <source>
        <dbReference type="Proteomes" id="UP000479692"/>
    </source>
</evidence>
<comment type="caution">
    <text evidence="1">The sequence shown here is derived from an EMBL/GenBank/DDBJ whole genome shotgun (WGS) entry which is preliminary data.</text>
</comment>
<organism evidence="1 2">
    <name type="scientific">Noviluteimonas gilva</name>
    <dbReference type="NCBI Taxonomy" id="2682097"/>
    <lineage>
        <taxon>Bacteria</taxon>
        <taxon>Pseudomonadati</taxon>
        <taxon>Pseudomonadota</taxon>
        <taxon>Gammaproteobacteria</taxon>
        <taxon>Lysobacterales</taxon>
        <taxon>Lysobacteraceae</taxon>
        <taxon>Noviluteimonas</taxon>
    </lineage>
</organism>
<dbReference type="EMBL" id="WOXT01000002">
    <property type="protein sequence ID" value="MUV14309.1"/>
    <property type="molecule type" value="Genomic_DNA"/>
</dbReference>